<feature type="region of interest" description="Disordered" evidence="1">
    <location>
        <begin position="307"/>
        <end position="343"/>
    </location>
</feature>
<dbReference type="VEuPathDB" id="TriTrypDB:ADEAN_000016200"/>
<dbReference type="AlphaFoldDB" id="A0A7G2BZ89"/>
<evidence type="ECO:0000313" key="2">
    <source>
        <dbReference type="EMBL" id="CAD2212750.1"/>
    </source>
</evidence>
<sequence>MSGRRKISDEKQLLTEIGKSLRAIKASYKEAKVVERNEKKKKQRKSAKKEVVVTNAQRKARRTKKGGSLWITLKGGFSSHLPGRNRHDAAAARQSLTFQKRMERVQLAEQYIESAVQQAKEAHYFLKGSDASGRSITAEGLTEEGLPYMREQWAVAVSMITGQQPVGSTVRDLLHKYNNQKDTTATTNENHNKKGQEVLKRNELEDLITREEYIKRHPLNVNLSHHATESLDELVKRELENNGKDCYIAYGETENESLQDVDHCQKCIVKMKNSCGGKHTSILHQAKSVQYFNNNFMAALKKELQQSALPNEESAHNTNNNNAGAKGGKGQGAGGKKKGGKRK</sequence>
<gene>
    <name evidence="2" type="ORF">ADEAN_000016200</name>
</gene>
<dbReference type="EMBL" id="LR877145">
    <property type="protein sequence ID" value="CAD2212750.1"/>
    <property type="molecule type" value="Genomic_DNA"/>
</dbReference>
<protein>
    <submittedName>
        <fullName evidence="2">Uncharacterized protein</fullName>
    </submittedName>
</protein>
<evidence type="ECO:0000256" key="1">
    <source>
        <dbReference type="SAM" id="MobiDB-lite"/>
    </source>
</evidence>
<feature type="region of interest" description="Disordered" evidence="1">
    <location>
        <begin position="34"/>
        <end position="59"/>
    </location>
</feature>
<evidence type="ECO:0000313" key="3">
    <source>
        <dbReference type="Proteomes" id="UP000515908"/>
    </source>
</evidence>
<proteinExistence type="predicted"/>
<reference evidence="2 3" key="1">
    <citation type="submission" date="2020-08" db="EMBL/GenBank/DDBJ databases">
        <authorList>
            <person name="Newling K."/>
            <person name="Davey J."/>
            <person name="Forrester S."/>
        </authorList>
    </citation>
    <scope>NUCLEOTIDE SEQUENCE [LARGE SCALE GENOMIC DNA]</scope>
    <source>
        <strain evidence="3">Crithidia deanei Carvalho (ATCC PRA-265)</strain>
    </source>
</reference>
<feature type="compositionally biased region" description="Gly residues" evidence="1">
    <location>
        <begin position="325"/>
        <end position="334"/>
    </location>
</feature>
<name>A0A7G2BZ89_9TRYP</name>
<organism evidence="2 3">
    <name type="scientific">Angomonas deanei</name>
    <dbReference type="NCBI Taxonomy" id="59799"/>
    <lineage>
        <taxon>Eukaryota</taxon>
        <taxon>Discoba</taxon>
        <taxon>Euglenozoa</taxon>
        <taxon>Kinetoplastea</taxon>
        <taxon>Metakinetoplastina</taxon>
        <taxon>Trypanosomatida</taxon>
        <taxon>Trypanosomatidae</taxon>
        <taxon>Strigomonadinae</taxon>
        <taxon>Angomonas</taxon>
    </lineage>
</organism>
<keyword evidence="3" id="KW-1185">Reference proteome</keyword>
<accession>A0A7G2BZ89</accession>
<dbReference type="Proteomes" id="UP000515908">
    <property type="component" value="Chromosome 01"/>
</dbReference>